<dbReference type="PANTHER" id="PTHR10617:SF107">
    <property type="entry name" value="ELECTRON TRANSFER FLAVOPROTEIN-UBIQUINONE OXIDOREDUCTASE, MITOCHONDRIAL"/>
    <property type="match status" value="1"/>
</dbReference>
<evidence type="ECO:0000256" key="12">
    <source>
        <dbReference type="ARBA" id="ARBA00023014"/>
    </source>
</evidence>
<comment type="function">
    <text evidence="2 15">Accepts electrons from ETF and reduces ubiquinone.</text>
</comment>
<dbReference type="GeneID" id="89479125"/>
<reference evidence="17 18" key="1">
    <citation type="submission" date="2014-06" db="EMBL/GenBank/DDBJ databases">
        <title>Functional and comparative genomic analyses of the Drosophila gut microbiota identify candidate symbiosis factors.</title>
        <authorList>
            <person name="Newell P.D."/>
            <person name="Chaston J.M."/>
            <person name="Douglas A.E."/>
        </authorList>
    </citation>
    <scope>NUCLEOTIDE SEQUENCE [LARGE SCALE GENOMIC DNA]</scope>
    <source>
        <strain evidence="17 18">DmCS_006</strain>
    </source>
</reference>
<dbReference type="Gene3D" id="3.30.9.90">
    <property type="match status" value="1"/>
</dbReference>
<dbReference type="InterPro" id="IPR017896">
    <property type="entry name" value="4Fe4S_Fe-S-bd"/>
</dbReference>
<dbReference type="FunFam" id="3.30.70.20:FF:000015">
    <property type="entry name" value="Electron transfer flavoprotein-ubiquinone oxidoreductase"/>
    <property type="match status" value="1"/>
</dbReference>
<keyword evidence="6 15" id="KW-0479">Metal-binding</keyword>
<evidence type="ECO:0000256" key="6">
    <source>
        <dbReference type="ARBA" id="ARBA00022723"/>
    </source>
</evidence>
<dbReference type="Proteomes" id="UP000029448">
    <property type="component" value="Unassembled WGS sequence"/>
</dbReference>
<keyword evidence="12 15" id="KW-0411">Iron-sulfur</keyword>
<evidence type="ECO:0000256" key="3">
    <source>
        <dbReference type="ARBA" id="ARBA00004370"/>
    </source>
</evidence>
<dbReference type="GO" id="GO:0046872">
    <property type="term" value="F:metal ion binding"/>
    <property type="evidence" value="ECO:0007669"/>
    <property type="project" value="UniProtKB-KW"/>
</dbReference>
<keyword evidence="10 15" id="KW-0560">Oxidoreductase</keyword>
<comment type="cofactor">
    <cofactor evidence="1 15">
        <name>FAD</name>
        <dbReference type="ChEBI" id="CHEBI:57692"/>
    </cofactor>
</comment>
<evidence type="ECO:0000313" key="17">
    <source>
        <dbReference type="EMBL" id="KGB21521.1"/>
    </source>
</evidence>
<evidence type="ECO:0000256" key="8">
    <source>
        <dbReference type="ARBA" id="ARBA00022946"/>
    </source>
</evidence>
<gene>
    <name evidence="17" type="ORF">AtDm6_2755</name>
</gene>
<keyword evidence="5 15" id="KW-0285">Flavoprotein</keyword>
<name>A0A094ZFY8_9PROT</name>
<dbReference type="InterPro" id="IPR040156">
    <property type="entry name" value="ETF-QO"/>
</dbReference>
<dbReference type="PANTHER" id="PTHR10617">
    <property type="entry name" value="ELECTRON TRANSFER FLAVOPROTEIN-UBIQUINONE OXIDOREDUCTASE"/>
    <property type="match status" value="1"/>
</dbReference>
<dbReference type="PROSITE" id="PS51379">
    <property type="entry name" value="4FE4S_FER_2"/>
    <property type="match status" value="1"/>
</dbReference>
<comment type="caution">
    <text evidence="17">The sequence shown here is derived from an EMBL/GenBank/DDBJ whole genome shotgun (WGS) entry which is preliminary data.</text>
</comment>
<accession>A0A094ZFY8</accession>
<evidence type="ECO:0000256" key="10">
    <source>
        <dbReference type="ARBA" id="ARBA00023002"/>
    </source>
</evidence>
<dbReference type="Pfam" id="PF21162">
    <property type="entry name" value="ETFQO_UQ-bd"/>
    <property type="match status" value="1"/>
</dbReference>
<dbReference type="SUPFAM" id="SSF54862">
    <property type="entry name" value="4Fe-4S ferredoxins"/>
    <property type="match status" value="1"/>
</dbReference>
<dbReference type="EMBL" id="JOKM01000098">
    <property type="protein sequence ID" value="KGB21521.1"/>
    <property type="molecule type" value="Genomic_DNA"/>
</dbReference>
<dbReference type="AlphaFoldDB" id="A0A094ZFY8"/>
<dbReference type="PATRIC" id="fig|104102.7.peg.2719"/>
<keyword evidence="11 15" id="KW-0408">Iron</keyword>
<dbReference type="GO" id="GO:0051539">
    <property type="term" value="F:4 iron, 4 sulfur cluster binding"/>
    <property type="evidence" value="ECO:0007669"/>
    <property type="project" value="UniProtKB-UniRule"/>
</dbReference>
<protein>
    <recommendedName>
        <fullName evidence="15">Electron transfer flavoprotein-ubiquinone oxidoreductase</fullName>
        <shortName evidence="15">ETF-QO</shortName>
        <ecNumber evidence="15">1.5.5.1</ecNumber>
    </recommendedName>
</protein>
<evidence type="ECO:0000256" key="7">
    <source>
        <dbReference type="ARBA" id="ARBA00022827"/>
    </source>
</evidence>
<keyword evidence="13 15" id="KW-0830">Ubiquinone</keyword>
<proteinExistence type="predicted"/>
<dbReference type="InterPro" id="IPR049398">
    <property type="entry name" value="ETF-QO/FixC_UQ-bd"/>
</dbReference>
<dbReference type="Pfam" id="PF01946">
    <property type="entry name" value="Thi4"/>
    <property type="match status" value="1"/>
</dbReference>
<keyword evidence="18" id="KW-1185">Reference proteome</keyword>
<organism evidence="17 18">
    <name type="scientific">Acetobacter tropicalis</name>
    <dbReference type="NCBI Taxonomy" id="104102"/>
    <lineage>
        <taxon>Bacteria</taxon>
        <taxon>Pseudomonadati</taxon>
        <taxon>Pseudomonadota</taxon>
        <taxon>Alphaproteobacteria</taxon>
        <taxon>Acetobacterales</taxon>
        <taxon>Acetobacteraceae</taxon>
        <taxon>Acetobacter</taxon>
    </lineage>
</organism>
<keyword evidence="8" id="KW-0809">Transit peptide</keyword>
<keyword evidence="14" id="KW-0472">Membrane</keyword>
<evidence type="ECO:0000259" key="16">
    <source>
        <dbReference type="PROSITE" id="PS51379"/>
    </source>
</evidence>
<evidence type="ECO:0000256" key="9">
    <source>
        <dbReference type="ARBA" id="ARBA00022982"/>
    </source>
</evidence>
<evidence type="ECO:0000256" key="5">
    <source>
        <dbReference type="ARBA" id="ARBA00022630"/>
    </source>
</evidence>
<evidence type="ECO:0000256" key="15">
    <source>
        <dbReference type="RuleBase" id="RU366068"/>
    </source>
</evidence>
<sequence length="548" mass="59036">MDELTQRDHVTCDVVIVGAGPAGLSAAIRLKQRAPDMAVIVVEKGAEPGAHSLSGMVMDPSGLDALLPDWRTDTDRPLQTEVTDDHFAFLTQRRAIPLPEKLFPPLMSNKGCFIGSLGKVVAYLAKKAEDLGVDIYPAIAATELLFDPAGRVIGTVTGDMGVDKDGTHSRNYTSGIELRATHTLLAEGARGSLSKIAIAHFGLDAQSGFQKFGTGLKEIWELPPGRVVPGRIMHTLGWPLDRKTGGGSFVYHGQDNLLTVGFVVHLDYTNPTLSPFDEFQRFKTHPSMRALLEGGKRIAYGARALTEGGWQAVPRLTFPGGALIGCAAGFMNVPRIKGTHNAIASGMQVADALVADPDAAELTAWRDGWQDSPIGRDLFAVRNVKPLWSRHGLPMGVALGALDMWCHTLFGKSPFGTLRHDKPDWATLKLLAEVTPITYPKPDQVLTFDRLSSVFLSGTTHAENQPCHLKLADPTVPLGRNLPLYGEPARLYCPAGVYEIAKSPDGSDSFVINAQNCVHCKTCDIKDPNQNITWTPPEGGGGPIYAGM</sequence>
<evidence type="ECO:0000256" key="1">
    <source>
        <dbReference type="ARBA" id="ARBA00001974"/>
    </source>
</evidence>
<dbReference type="Gene3D" id="3.30.70.20">
    <property type="match status" value="1"/>
</dbReference>
<dbReference type="EC" id="1.5.5.1" evidence="15"/>
<dbReference type="GO" id="GO:0016020">
    <property type="term" value="C:membrane"/>
    <property type="evidence" value="ECO:0007669"/>
    <property type="project" value="UniProtKB-SubCell"/>
</dbReference>
<comment type="subcellular location">
    <subcellularLocation>
        <location evidence="3">Membrane</location>
    </subcellularLocation>
</comment>
<dbReference type="PRINTS" id="PR00420">
    <property type="entry name" value="RNGMNOXGNASE"/>
</dbReference>
<comment type="cofactor">
    <cofactor evidence="15">
        <name>[4Fe-4S] cluster</name>
        <dbReference type="ChEBI" id="CHEBI:49883"/>
    </cofactor>
    <text evidence="15">Binds 1 [4Fe-4S] cluster.</text>
</comment>
<keyword evidence="7 15" id="KW-0274">FAD</keyword>
<dbReference type="STRING" id="104102.AtDm6_2755"/>
<evidence type="ECO:0000256" key="4">
    <source>
        <dbReference type="ARBA" id="ARBA00022448"/>
    </source>
</evidence>
<dbReference type="Pfam" id="PF05187">
    <property type="entry name" value="Fer4_ETF_QO"/>
    <property type="match status" value="1"/>
</dbReference>
<evidence type="ECO:0000256" key="11">
    <source>
        <dbReference type="ARBA" id="ARBA00023004"/>
    </source>
</evidence>
<dbReference type="SUPFAM" id="SSF54373">
    <property type="entry name" value="FAD-linked reductases, C-terminal domain"/>
    <property type="match status" value="1"/>
</dbReference>
<evidence type="ECO:0000313" key="18">
    <source>
        <dbReference type="Proteomes" id="UP000029448"/>
    </source>
</evidence>
<dbReference type="Gene3D" id="3.50.50.60">
    <property type="entry name" value="FAD/NAD(P)-binding domain"/>
    <property type="match status" value="1"/>
</dbReference>
<evidence type="ECO:0000256" key="2">
    <source>
        <dbReference type="ARBA" id="ARBA00002819"/>
    </source>
</evidence>
<evidence type="ECO:0000256" key="13">
    <source>
        <dbReference type="ARBA" id="ARBA00023075"/>
    </source>
</evidence>
<dbReference type="InterPro" id="IPR036188">
    <property type="entry name" value="FAD/NAD-bd_sf"/>
</dbReference>
<dbReference type="GO" id="GO:0004174">
    <property type="term" value="F:electron-transferring-flavoprotein dehydrogenase activity"/>
    <property type="evidence" value="ECO:0007669"/>
    <property type="project" value="UniProtKB-UniRule"/>
</dbReference>
<dbReference type="InterPro" id="IPR007859">
    <property type="entry name" value="ETF-QO/FixX_C"/>
</dbReference>
<keyword evidence="9 15" id="KW-0249">Electron transport</keyword>
<dbReference type="SUPFAM" id="SSF51905">
    <property type="entry name" value="FAD/NAD(P)-binding domain"/>
    <property type="match status" value="1"/>
</dbReference>
<dbReference type="RefSeq" id="WP_035381572.1">
    <property type="nucleotide sequence ID" value="NZ_JACAOJ010000006.1"/>
</dbReference>
<feature type="domain" description="4Fe-4S ferredoxin-type" evidence="16">
    <location>
        <begin position="508"/>
        <end position="537"/>
    </location>
</feature>
<comment type="catalytic activity">
    <reaction evidence="15">
        <text>a ubiquinone + reduced [electron-transfer flavoprotein] = a ubiquinol + oxidized [electron-transfer flavoprotein] + H(+)</text>
        <dbReference type="Rhea" id="RHEA:24052"/>
        <dbReference type="Rhea" id="RHEA-COMP:9565"/>
        <dbReference type="Rhea" id="RHEA-COMP:9566"/>
        <dbReference type="Rhea" id="RHEA-COMP:10685"/>
        <dbReference type="Rhea" id="RHEA-COMP:10686"/>
        <dbReference type="ChEBI" id="CHEBI:15378"/>
        <dbReference type="ChEBI" id="CHEBI:16389"/>
        <dbReference type="ChEBI" id="CHEBI:17976"/>
        <dbReference type="ChEBI" id="CHEBI:57692"/>
        <dbReference type="ChEBI" id="CHEBI:58307"/>
        <dbReference type="EC" id="1.5.5.1"/>
    </reaction>
</comment>
<evidence type="ECO:0000256" key="14">
    <source>
        <dbReference type="ARBA" id="ARBA00023136"/>
    </source>
</evidence>
<keyword evidence="4 15" id="KW-0813">Transport</keyword>